<gene>
    <name evidence="1" type="ORF">GCM10023307_26270</name>
</gene>
<dbReference type="Proteomes" id="UP001499959">
    <property type="component" value="Unassembled WGS sequence"/>
</dbReference>
<dbReference type="PIRSF" id="PIRSF010372">
    <property type="entry name" value="PaiB"/>
    <property type="match status" value="1"/>
</dbReference>
<accession>A0ABP9BUG5</accession>
<dbReference type="RefSeq" id="WP_345303795.1">
    <property type="nucleotide sequence ID" value="NZ_BAABJE010000014.1"/>
</dbReference>
<protein>
    <submittedName>
        <fullName evidence="1">FMN-binding negative transcriptional regulator</fullName>
    </submittedName>
</protein>
<dbReference type="SUPFAM" id="SSF50475">
    <property type="entry name" value="FMN-binding split barrel"/>
    <property type="match status" value="1"/>
</dbReference>
<reference evidence="2" key="1">
    <citation type="journal article" date="2019" name="Int. J. Syst. Evol. Microbiol.">
        <title>The Global Catalogue of Microorganisms (GCM) 10K type strain sequencing project: providing services to taxonomists for standard genome sequencing and annotation.</title>
        <authorList>
            <consortium name="The Broad Institute Genomics Platform"/>
            <consortium name="The Broad Institute Genome Sequencing Center for Infectious Disease"/>
            <person name="Wu L."/>
            <person name="Ma J."/>
        </authorList>
    </citation>
    <scope>NUCLEOTIDE SEQUENCE [LARGE SCALE GENOMIC DNA]</scope>
    <source>
        <strain evidence="2">JCM 18204</strain>
    </source>
</reference>
<dbReference type="InterPro" id="IPR012349">
    <property type="entry name" value="Split_barrel_FMN-bd"/>
</dbReference>
<dbReference type="Pfam" id="PF04299">
    <property type="entry name" value="FMN_bind_2"/>
    <property type="match status" value="1"/>
</dbReference>
<evidence type="ECO:0000313" key="1">
    <source>
        <dbReference type="EMBL" id="GAA4798808.1"/>
    </source>
</evidence>
<dbReference type="EMBL" id="BAABJE010000014">
    <property type="protein sequence ID" value="GAA4798808.1"/>
    <property type="molecule type" value="Genomic_DNA"/>
</dbReference>
<dbReference type="Gene3D" id="2.30.110.10">
    <property type="entry name" value="Electron Transport, Fmn-binding Protein, Chain A"/>
    <property type="match status" value="1"/>
</dbReference>
<name>A0ABP9BUG5_9GAMM</name>
<dbReference type="PANTHER" id="PTHR35802">
    <property type="entry name" value="PROTEASE SYNTHASE AND SPORULATION PROTEIN PAI 2"/>
    <property type="match status" value="1"/>
</dbReference>
<sequence>MYQPRAFVETDLAALDALIAADPFVTLVSLGDDGLPFASHLPVLYARDGERILIEGHWARPNPQAGHVGKVLMIVHGPHAYVSPGVYPDKETAARVPTWNYAVAHLRGTFDVFEDEAALGDLVDRLSRRFETALGRDWRFDPARDDHRSQLRGIVGFRFVPSRIDLKFKLSQNHPPENRRAVRDDLARRDDAGARAVAALMRLRDPADDRADDPAHHTDHD</sequence>
<organism evidence="1 2">
    <name type="scientific">Lysobacter hankyongensis</name>
    <dbReference type="NCBI Taxonomy" id="1176535"/>
    <lineage>
        <taxon>Bacteria</taxon>
        <taxon>Pseudomonadati</taxon>
        <taxon>Pseudomonadota</taxon>
        <taxon>Gammaproteobacteria</taxon>
        <taxon>Lysobacterales</taxon>
        <taxon>Lysobacteraceae</taxon>
        <taxon>Lysobacter</taxon>
    </lineage>
</organism>
<comment type="caution">
    <text evidence="1">The sequence shown here is derived from an EMBL/GenBank/DDBJ whole genome shotgun (WGS) entry which is preliminary data.</text>
</comment>
<evidence type="ECO:0000313" key="2">
    <source>
        <dbReference type="Proteomes" id="UP001499959"/>
    </source>
</evidence>
<proteinExistence type="predicted"/>
<dbReference type="PANTHER" id="PTHR35802:SF1">
    <property type="entry name" value="PROTEASE SYNTHASE AND SPORULATION PROTEIN PAI 2"/>
    <property type="match status" value="1"/>
</dbReference>
<dbReference type="InterPro" id="IPR007396">
    <property type="entry name" value="TR_PAI2-type"/>
</dbReference>
<keyword evidence="2" id="KW-1185">Reference proteome</keyword>